<dbReference type="AlphaFoldDB" id="A0A3R9LRF1"/>
<dbReference type="Proteomes" id="UP000279863">
    <property type="component" value="Unassembled WGS sequence"/>
</dbReference>
<name>A0A3R9LRF1_STROR</name>
<accession>A0A3R9LRF1</accession>
<proteinExistence type="predicted"/>
<reference evidence="1 2" key="1">
    <citation type="submission" date="2018-11" db="EMBL/GenBank/DDBJ databases">
        <title>Species Designations Belie Phenotypic and Genotypic Heterogeneity in Oral Streptococci.</title>
        <authorList>
            <person name="Velsko I."/>
        </authorList>
    </citation>
    <scope>NUCLEOTIDE SEQUENCE [LARGE SCALE GENOMIC DNA]</scope>
    <source>
        <strain evidence="1 2">BCA1</strain>
    </source>
</reference>
<organism evidence="1 2">
    <name type="scientific">Streptococcus oralis</name>
    <dbReference type="NCBI Taxonomy" id="1303"/>
    <lineage>
        <taxon>Bacteria</taxon>
        <taxon>Bacillati</taxon>
        <taxon>Bacillota</taxon>
        <taxon>Bacilli</taxon>
        <taxon>Lactobacillales</taxon>
        <taxon>Streptococcaceae</taxon>
        <taxon>Streptococcus</taxon>
    </lineage>
</organism>
<protein>
    <submittedName>
        <fullName evidence="1">Uncharacterized protein</fullName>
    </submittedName>
</protein>
<dbReference type="RefSeq" id="WP_125398996.1">
    <property type="nucleotide sequence ID" value="NZ_JALDUA010000005.1"/>
</dbReference>
<gene>
    <name evidence="1" type="ORF">D8804_04615</name>
</gene>
<sequence>MVVRKSEILENIDTWVRWSSEKEIYDVALLKIWIQFEKYLGQLFTTYCLGGQSETGFQPRLKIQFQDEIQFNAFMREGNKAYIEYVGRIEFLSKHIFETNPFDIILTTEYKTSFEQMKYLRNYIAHESEESRRKLLNNIFYGREEKFEEPNEYLKRFTSSGEMTYFTYYTKQIKDIIELLDSPGNTLSN</sequence>
<dbReference type="EMBL" id="RJVZ01000006">
    <property type="protein sequence ID" value="RSK09298.1"/>
    <property type="molecule type" value="Genomic_DNA"/>
</dbReference>
<comment type="caution">
    <text evidence="1">The sequence shown here is derived from an EMBL/GenBank/DDBJ whole genome shotgun (WGS) entry which is preliminary data.</text>
</comment>
<evidence type="ECO:0000313" key="1">
    <source>
        <dbReference type="EMBL" id="RSK09298.1"/>
    </source>
</evidence>
<evidence type="ECO:0000313" key="2">
    <source>
        <dbReference type="Proteomes" id="UP000279863"/>
    </source>
</evidence>